<dbReference type="PRINTS" id="PR00727">
    <property type="entry name" value="LEADERPTASE"/>
</dbReference>
<comment type="subcellular location">
    <subcellularLocation>
        <location evidence="2">Cell membrane</location>
        <topology evidence="2">Single-pass type II membrane protein</topology>
    </subcellularLocation>
    <subcellularLocation>
        <location evidence="9">Membrane</location>
        <topology evidence="9">Single-pass type II membrane protein</topology>
    </subcellularLocation>
</comment>
<feature type="active site" evidence="7">
    <location>
        <position position="82"/>
    </location>
</feature>
<dbReference type="EC" id="3.4.21.89" evidence="4 8"/>
<evidence type="ECO:0000256" key="9">
    <source>
        <dbReference type="RuleBase" id="RU362042"/>
    </source>
</evidence>
<feature type="domain" description="Peptidase S26" evidence="10">
    <location>
        <begin position="13"/>
        <end position="165"/>
    </location>
</feature>
<evidence type="ECO:0000313" key="11">
    <source>
        <dbReference type="EMBL" id="MBF1284454.1"/>
    </source>
</evidence>
<dbReference type="GO" id="GO:0005886">
    <property type="term" value="C:plasma membrane"/>
    <property type="evidence" value="ECO:0007669"/>
    <property type="project" value="UniProtKB-SubCell"/>
</dbReference>
<keyword evidence="6 8" id="KW-0378">Hydrolase</keyword>
<dbReference type="InterPro" id="IPR000223">
    <property type="entry name" value="Pept_S26A_signal_pept_1"/>
</dbReference>
<gene>
    <name evidence="11" type="primary">lepB</name>
    <name evidence="11" type="ORF">HXM93_08010</name>
</gene>
<keyword evidence="8" id="KW-1133">Transmembrane helix</keyword>
<dbReference type="GO" id="GO:0009003">
    <property type="term" value="F:signal peptidase activity"/>
    <property type="evidence" value="ECO:0007669"/>
    <property type="project" value="UniProtKB-EC"/>
</dbReference>
<dbReference type="GO" id="GO:0004252">
    <property type="term" value="F:serine-type endopeptidase activity"/>
    <property type="evidence" value="ECO:0007669"/>
    <property type="project" value="InterPro"/>
</dbReference>
<dbReference type="EMBL" id="JABZRD010000527">
    <property type="protein sequence ID" value="MBF1284454.1"/>
    <property type="molecule type" value="Genomic_DNA"/>
</dbReference>
<dbReference type="NCBIfam" id="TIGR02227">
    <property type="entry name" value="sigpep_I_bact"/>
    <property type="match status" value="1"/>
</dbReference>
<keyword evidence="8" id="KW-0472">Membrane</keyword>
<dbReference type="AlphaFoldDB" id="A0A930DR34"/>
<accession>A0A930DR34</accession>
<sequence length="175" mass="20168">MKERTIFQKFIHTLVDILVLLSLAWFIVYSFFSLYRVSGHSMEPALSTGDTVLIDELSYRFIKPKRMDIVLFQRADKSYNMKRIVGLPGETVIIQNGRIYINGELLETTKISPIALPGLAKNPVELGKDEYFLIGDNTDSSEDSRFQNIGNVHFAQIRGRVWFRLLPLRKMKLIV</sequence>
<protein>
    <recommendedName>
        <fullName evidence="4 8">Signal peptidase I</fullName>
        <ecNumber evidence="4 8">3.4.21.89</ecNumber>
    </recommendedName>
</protein>
<keyword evidence="5 8" id="KW-0645">Protease</keyword>
<dbReference type="PANTHER" id="PTHR43390">
    <property type="entry name" value="SIGNAL PEPTIDASE I"/>
    <property type="match status" value="1"/>
</dbReference>
<dbReference type="PROSITE" id="PS00760">
    <property type="entry name" value="SPASE_I_2"/>
    <property type="match status" value="1"/>
</dbReference>
<dbReference type="Proteomes" id="UP000709351">
    <property type="component" value="Unassembled WGS sequence"/>
</dbReference>
<name>A0A930DR34_9FIRM</name>
<reference evidence="11" key="1">
    <citation type="submission" date="2020-04" db="EMBL/GenBank/DDBJ databases">
        <title>Deep metagenomics examines the oral microbiome during advanced dental caries in children, revealing novel taxa and co-occurrences with host molecules.</title>
        <authorList>
            <person name="Baker J.L."/>
            <person name="Morton J.T."/>
            <person name="Dinis M."/>
            <person name="Alvarez R."/>
            <person name="Tran N.C."/>
            <person name="Knight R."/>
            <person name="Edlund A."/>
        </authorList>
    </citation>
    <scope>NUCLEOTIDE SEQUENCE</scope>
    <source>
        <strain evidence="11">JCVI_24_bin.2</strain>
    </source>
</reference>
<dbReference type="InterPro" id="IPR019756">
    <property type="entry name" value="Pept_S26A_signal_pept_1_Ser-AS"/>
</dbReference>
<evidence type="ECO:0000256" key="1">
    <source>
        <dbReference type="ARBA" id="ARBA00000677"/>
    </source>
</evidence>
<organism evidence="11 12">
    <name type="scientific">Oribacterium parvum</name>
    <dbReference type="NCBI Taxonomy" id="1501329"/>
    <lineage>
        <taxon>Bacteria</taxon>
        <taxon>Bacillati</taxon>
        <taxon>Bacillota</taxon>
        <taxon>Clostridia</taxon>
        <taxon>Lachnospirales</taxon>
        <taxon>Lachnospiraceae</taxon>
        <taxon>Oribacterium</taxon>
    </lineage>
</organism>
<dbReference type="SUPFAM" id="SSF51306">
    <property type="entry name" value="LexA/Signal peptidase"/>
    <property type="match status" value="1"/>
</dbReference>
<dbReference type="InterPro" id="IPR019757">
    <property type="entry name" value="Pept_S26A_signal_pept_1_Lys-AS"/>
</dbReference>
<evidence type="ECO:0000256" key="8">
    <source>
        <dbReference type="RuleBase" id="RU003993"/>
    </source>
</evidence>
<feature type="transmembrane region" description="Helical" evidence="8">
    <location>
        <begin position="12"/>
        <end position="32"/>
    </location>
</feature>
<evidence type="ECO:0000256" key="5">
    <source>
        <dbReference type="ARBA" id="ARBA00022670"/>
    </source>
</evidence>
<evidence type="ECO:0000259" key="10">
    <source>
        <dbReference type="Pfam" id="PF10502"/>
    </source>
</evidence>
<dbReference type="PANTHER" id="PTHR43390:SF1">
    <property type="entry name" value="CHLOROPLAST PROCESSING PEPTIDASE"/>
    <property type="match status" value="1"/>
</dbReference>
<dbReference type="InterPro" id="IPR036286">
    <property type="entry name" value="LexA/Signal_pep-like_sf"/>
</dbReference>
<evidence type="ECO:0000256" key="3">
    <source>
        <dbReference type="ARBA" id="ARBA00009370"/>
    </source>
</evidence>
<dbReference type="Pfam" id="PF10502">
    <property type="entry name" value="Peptidase_S26"/>
    <property type="match status" value="1"/>
</dbReference>
<dbReference type="Gene3D" id="2.10.109.10">
    <property type="entry name" value="Umud Fragment, subunit A"/>
    <property type="match status" value="1"/>
</dbReference>
<evidence type="ECO:0000256" key="6">
    <source>
        <dbReference type="ARBA" id="ARBA00022801"/>
    </source>
</evidence>
<dbReference type="RefSeq" id="WP_009534303.1">
    <property type="nucleotide sequence ID" value="NZ_JABZRC010000113.1"/>
</dbReference>
<feature type="active site" evidence="7">
    <location>
        <position position="41"/>
    </location>
</feature>
<evidence type="ECO:0000256" key="2">
    <source>
        <dbReference type="ARBA" id="ARBA00004401"/>
    </source>
</evidence>
<evidence type="ECO:0000256" key="4">
    <source>
        <dbReference type="ARBA" id="ARBA00013208"/>
    </source>
</evidence>
<comment type="similarity">
    <text evidence="3 9">Belongs to the peptidase S26 family.</text>
</comment>
<dbReference type="CDD" id="cd06530">
    <property type="entry name" value="S26_SPase_I"/>
    <property type="match status" value="1"/>
</dbReference>
<dbReference type="InterPro" id="IPR019533">
    <property type="entry name" value="Peptidase_S26"/>
</dbReference>
<proteinExistence type="inferred from homology"/>
<keyword evidence="8" id="KW-0812">Transmembrane</keyword>
<comment type="catalytic activity">
    <reaction evidence="1 8">
        <text>Cleavage of hydrophobic, N-terminal signal or leader sequences from secreted and periplasmic proteins.</text>
        <dbReference type="EC" id="3.4.21.89"/>
    </reaction>
</comment>
<dbReference type="GO" id="GO:0006465">
    <property type="term" value="P:signal peptide processing"/>
    <property type="evidence" value="ECO:0007669"/>
    <property type="project" value="InterPro"/>
</dbReference>
<comment type="caution">
    <text evidence="11">The sequence shown here is derived from an EMBL/GenBank/DDBJ whole genome shotgun (WGS) entry which is preliminary data.</text>
</comment>
<evidence type="ECO:0000313" key="12">
    <source>
        <dbReference type="Proteomes" id="UP000709351"/>
    </source>
</evidence>
<dbReference type="PROSITE" id="PS00501">
    <property type="entry name" value="SPASE_I_1"/>
    <property type="match status" value="1"/>
</dbReference>
<evidence type="ECO:0000256" key="7">
    <source>
        <dbReference type="PIRSR" id="PIRSR600223-1"/>
    </source>
</evidence>